<comment type="caution">
    <text evidence="1">The sequence shown here is derived from an EMBL/GenBank/DDBJ whole genome shotgun (WGS) entry which is preliminary data.</text>
</comment>
<organism evidence="1 2">
    <name type="scientific">Spinactinospora alkalitolerans</name>
    <dbReference type="NCBI Taxonomy" id="687207"/>
    <lineage>
        <taxon>Bacteria</taxon>
        <taxon>Bacillati</taxon>
        <taxon>Actinomycetota</taxon>
        <taxon>Actinomycetes</taxon>
        <taxon>Streptosporangiales</taxon>
        <taxon>Nocardiopsidaceae</taxon>
        <taxon>Spinactinospora</taxon>
    </lineage>
</organism>
<gene>
    <name evidence="1" type="ORF">HDA32_003137</name>
</gene>
<dbReference type="Proteomes" id="UP000589036">
    <property type="component" value="Unassembled WGS sequence"/>
</dbReference>
<dbReference type="EMBL" id="JACCCC010000001">
    <property type="protein sequence ID" value="NYE48017.1"/>
    <property type="molecule type" value="Genomic_DNA"/>
</dbReference>
<reference evidence="1 2" key="1">
    <citation type="submission" date="2020-07" db="EMBL/GenBank/DDBJ databases">
        <title>Sequencing the genomes of 1000 actinobacteria strains.</title>
        <authorList>
            <person name="Klenk H.-P."/>
        </authorList>
    </citation>
    <scope>NUCLEOTIDE SEQUENCE [LARGE SCALE GENOMIC DNA]</scope>
    <source>
        <strain evidence="1 2">CXB654</strain>
    </source>
</reference>
<evidence type="ECO:0000313" key="1">
    <source>
        <dbReference type="EMBL" id="NYE48017.1"/>
    </source>
</evidence>
<proteinExistence type="predicted"/>
<evidence type="ECO:0000313" key="2">
    <source>
        <dbReference type="Proteomes" id="UP000589036"/>
    </source>
</evidence>
<sequence>MLSFAVLTAASVQVEEEGGLGYTLNLTLMNGPVKTST</sequence>
<keyword evidence="2" id="KW-1185">Reference proteome</keyword>
<dbReference type="AlphaFoldDB" id="A0A852TXJ6"/>
<protein>
    <submittedName>
        <fullName evidence="1">Uncharacterized protein</fullName>
    </submittedName>
</protein>
<name>A0A852TXJ6_9ACTN</name>
<accession>A0A852TXJ6</accession>